<dbReference type="Proteomes" id="UP000236316">
    <property type="component" value="Segment"/>
</dbReference>
<keyword evidence="2" id="KW-1185">Reference proteome</keyword>
<protein>
    <submittedName>
        <fullName evidence="1">Transcription factor TFIIB</fullName>
    </submittedName>
</protein>
<dbReference type="Gene3D" id="1.10.472.10">
    <property type="entry name" value="Cyclin-like"/>
    <property type="match status" value="1"/>
</dbReference>
<dbReference type="KEGG" id="vg:35382847"/>
<dbReference type="EMBL" id="LT906555">
    <property type="protein sequence ID" value="SNW62902.1"/>
    <property type="molecule type" value="Genomic_DNA"/>
</dbReference>
<organism evidence="1">
    <name type="scientific">Orpheovirus IHUMI-LCC2</name>
    <dbReference type="NCBI Taxonomy" id="2023057"/>
    <lineage>
        <taxon>Viruses</taxon>
        <taxon>Varidnaviria</taxon>
        <taxon>Bamfordvirae</taxon>
        <taxon>Nucleocytoviricota</taxon>
        <taxon>Megaviricetes</taxon>
        <taxon>Pimascovirales</taxon>
        <taxon>Ocovirineae</taxon>
        <taxon>Orpheoviridae</taxon>
        <taxon>Alphaorpheovirus</taxon>
        <taxon>Alphaorpheovirus massiliense</taxon>
    </lineage>
</organism>
<evidence type="ECO:0000313" key="1">
    <source>
        <dbReference type="EMBL" id="SNW62902.1"/>
    </source>
</evidence>
<gene>
    <name evidence="1" type="ORF">ORPV_998</name>
</gene>
<sequence length="228" mass="25912">MDIESCVHEDVNVEGFCTKCGEFISMYISDVTPLSDTKAKIITIIPELTKLYTKNIPEDVLYTADAIHLKIRENENKVHKGKPRKRQIFLCLYLAYKERGYTEIDYYQLAEDMGLDKGDAQKADSYLIYYDKPSLQQSPLDLIAGYCRLLHLTDRLDAINACAQRIYGNNNSQLKRTSPQIVAGSIIGYYCKITGIKTVTPNLISNVSHASDVTIRMMIKKLEILDNK</sequence>
<evidence type="ECO:0000313" key="2">
    <source>
        <dbReference type="Proteomes" id="UP000236316"/>
    </source>
</evidence>
<dbReference type="GeneID" id="35382847"/>
<name>A0A2I2L5S7_9VIRU</name>
<dbReference type="RefSeq" id="YP_009449204.1">
    <property type="nucleotide sequence ID" value="NC_036594.1"/>
</dbReference>
<proteinExistence type="predicted"/>
<accession>A0A2I2L5S7</accession>
<reference evidence="1" key="1">
    <citation type="submission" date="2017-08" db="EMBL/GenBank/DDBJ databases">
        <authorList>
            <consortium name="Urmite Genomes"/>
        </authorList>
    </citation>
    <scope>NUCLEOTIDE SEQUENCE [LARGE SCALE GENOMIC DNA]</scope>
    <source>
        <strain evidence="1">IHUMI-LCC2</strain>
    </source>
</reference>